<feature type="compositionally biased region" description="Basic and acidic residues" evidence="8">
    <location>
        <begin position="1"/>
        <end position="11"/>
    </location>
</feature>
<dbReference type="PANTHER" id="PTHR13718:SF4">
    <property type="entry name" value="40S RIBOSOMAL PROTEIN S2"/>
    <property type="match status" value="1"/>
</dbReference>
<keyword evidence="3 6" id="KW-0687">Ribonucleoprotein</keyword>
<evidence type="ECO:0000256" key="7">
    <source>
        <dbReference type="RuleBase" id="RU003823"/>
    </source>
</evidence>
<dbReference type="GO" id="GO:0003735">
    <property type="term" value="F:structural constituent of ribosome"/>
    <property type="evidence" value="ECO:0007669"/>
    <property type="project" value="UniProtKB-UniRule"/>
</dbReference>
<evidence type="ECO:0000313" key="11">
    <source>
        <dbReference type="Proteomes" id="UP000593560"/>
    </source>
</evidence>
<dbReference type="GO" id="GO:0006412">
    <property type="term" value="P:translation"/>
    <property type="evidence" value="ECO:0007669"/>
    <property type="project" value="InterPro"/>
</dbReference>
<evidence type="ECO:0000256" key="1">
    <source>
        <dbReference type="ARBA" id="ARBA00008945"/>
    </source>
</evidence>
<feature type="region of interest" description="Disordered" evidence="8">
    <location>
        <begin position="1"/>
        <end position="37"/>
    </location>
</feature>
<dbReference type="Gene3D" id="3.30.230.10">
    <property type="match status" value="1"/>
</dbReference>
<protein>
    <recommendedName>
        <fullName evidence="4">Small ribosomal subunit protein uS5</fullName>
    </recommendedName>
    <alternativeName>
        <fullName evidence="5">40S ribosomal protein S2</fullName>
    </alternativeName>
</protein>
<gene>
    <name evidence="10" type="ORF">Gohar_012177</name>
</gene>
<dbReference type="Pfam" id="PF00333">
    <property type="entry name" value="Ribosomal_S5"/>
    <property type="match status" value="1"/>
</dbReference>
<dbReference type="FunFam" id="3.30.230.10:FF:000004">
    <property type="entry name" value="40S ribosomal protein S2"/>
    <property type="match status" value="1"/>
</dbReference>
<evidence type="ECO:0000259" key="9">
    <source>
        <dbReference type="PROSITE" id="PS50881"/>
    </source>
</evidence>
<evidence type="ECO:0000256" key="5">
    <source>
        <dbReference type="ARBA" id="ARBA00035407"/>
    </source>
</evidence>
<dbReference type="GO" id="GO:0003729">
    <property type="term" value="F:mRNA binding"/>
    <property type="evidence" value="ECO:0007669"/>
    <property type="project" value="UniProtKB-ARBA"/>
</dbReference>
<dbReference type="InterPro" id="IPR046349">
    <property type="entry name" value="C1-like_sf"/>
</dbReference>
<dbReference type="InterPro" id="IPR000851">
    <property type="entry name" value="Ribosomal_uS5"/>
</dbReference>
<reference evidence="10 11" key="1">
    <citation type="journal article" date="2019" name="Genome Biol. Evol.">
        <title>Insights into the evolution of the New World diploid cottons (Gossypium, subgenus Houzingenia) based on genome sequencing.</title>
        <authorList>
            <person name="Grover C.E."/>
            <person name="Arick M.A. 2nd"/>
            <person name="Thrash A."/>
            <person name="Conover J.L."/>
            <person name="Sanders W.S."/>
            <person name="Peterson D.G."/>
            <person name="Frelichowski J.E."/>
            <person name="Scheffler J.A."/>
            <person name="Scheffler B.E."/>
            <person name="Wendel J.F."/>
        </authorList>
    </citation>
    <scope>NUCLEOTIDE SEQUENCE [LARGE SCALE GENOMIC DNA]</scope>
    <source>
        <strain evidence="10">0</strain>
        <tissue evidence="10">Leaf</tissue>
    </source>
</reference>
<dbReference type="InterPro" id="IPR013810">
    <property type="entry name" value="Ribosomal_uS5_N"/>
</dbReference>
<dbReference type="SUPFAM" id="SSF57889">
    <property type="entry name" value="Cysteine-rich domain"/>
    <property type="match status" value="1"/>
</dbReference>
<dbReference type="EMBL" id="JABFAD010000007">
    <property type="protein sequence ID" value="MBA0801834.1"/>
    <property type="molecule type" value="Genomic_DNA"/>
</dbReference>
<accession>A0A7J9GXM2</accession>
<feature type="domain" description="S5 DRBM" evidence="9">
    <location>
        <begin position="81"/>
        <end position="144"/>
    </location>
</feature>
<dbReference type="SUPFAM" id="SSF54211">
    <property type="entry name" value="Ribosomal protein S5 domain 2-like"/>
    <property type="match status" value="1"/>
</dbReference>
<dbReference type="InterPro" id="IPR018192">
    <property type="entry name" value="Ribosomal_uS5_N_CS"/>
</dbReference>
<evidence type="ECO:0000313" key="10">
    <source>
        <dbReference type="EMBL" id="MBA0801834.1"/>
    </source>
</evidence>
<dbReference type="PROSITE" id="PS50881">
    <property type="entry name" value="S5_DSRBD"/>
    <property type="match status" value="1"/>
</dbReference>
<comment type="similarity">
    <text evidence="1 7">Belongs to the universal ribosomal protein uS5 family.</text>
</comment>
<organism evidence="10 11">
    <name type="scientific">Gossypium harknessii</name>
    <dbReference type="NCBI Taxonomy" id="34285"/>
    <lineage>
        <taxon>Eukaryota</taxon>
        <taxon>Viridiplantae</taxon>
        <taxon>Streptophyta</taxon>
        <taxon>Embryophyta</taxon>
        <taxon>Tracheophyta</taxon>
        <taxon>Spermatophyta</taxon>
        <taxon>Magnoliopsida</taxon>
        <taxon>eudicotyledons</taxon>
        <taxon>Gunneridae</taxon>
        <taxon>Pentapetalae</taxon>
        <taxon>rosids</taxon>
        <taxon>malvids</taxon>
        <taxon>Malvales</taxon>
        <taxon>Malvaceae</taxon>
        <taxon>Malvoideae</taxon>
        <taxon>Gossypium</taxon>
    </lineage>
</organism>
<proteinExistence type="inferred from homology"/>
<name>A0A7J9GXM2_9ROSI</name>
<comment type="caution">
    <text evidence="10">The sequence shown here is derived from an EMBL/GenBank/DDBJ whole genome shotgun (WGS) entry which is preliminary data.</text>
</comment>
<dbReference type="GO" id="GO:0022627">
    <property type="term" value="C:cytosolic small ribosomal subunit"/>
    <property type="evidence" value="ECO:0007669"/>
    <property type="project" value="TreeGrafter"/>
</dbReference>
<dbReference type="PANTHER" id="PTHR13718">
    <property type="entry name" value="RIBOSOMAL S SUBUNIT"/>
    <property type="match status" value="1"/>
</dbReference>
<dbReference type="NCBIfam" id="TIGR01020">
    <property type="entry name" value="uS5_euk_arch"/>
    <property type="match status" value="1"/>
</dbReference>
<dbReference type="Pfam" id="PF03719">
    <property type="entry name" value="Ribosomal_S5_C"/>
    <property type="match status" value="1"/>
</dbReference>
<keyword evidence="11" id="KW-1185">Reference proteome</keyword>
<evidence type="ECO:0000256" key="2">
    <source>
        <dbReference type="ARBA" id="ARBA00022980"/>
    </source>
</evidence>
<dbReference type="OrthoDB" id="10253125at2759"/>
<sequence>MAERGGGERGAFRRGFGGGRGDRGPRGRRRGRKDEEEKWVPVTKLGRLVKSGKITSLEQIYLHSLPIKEYQIIDQLVGPSLKDEVMKITPVQKQTRAGQRTRFKAFVVVGDGNGHVGLGVKCSKEVATAIRGAIILAKLSVIPVRRGYWGNKIGKPHTVPCKVTGKCGSVTVRMVPAPRGAGIVAARVPKKVLQFAGIEDVFTSSRGSTKTLGNFVKATFECLLKTYGFLTPDFWKETRFTRSPFQEYTDLLGKPAKTLVLEDAERLDVEKTIGVQHFSQDNLVLEDKMKEDNDRPCDGCMLPISTASYDYSKCNFSLHKTCAELSRTSTIGFNETPSTLKPLLDRQWCHLRGRYSSGLLYSRRPYYFCLKCVAVDHN</sequence>
<evidence type="ECO:0000256" key="6">
    <source>
        <dbReference type="PROSITE-ProRule" id="PRU00268"/>
    </source>
</evidence>
<dbReference type="InterPro" id="IPR014721">
    <property type="entry name" value="Ribsml_uS5_D2-typ_fold_subgr"/>
</dbReference>
<dbReference type="SUPFAM" id="SSF54768">
    <property type="entry name" value="dsRNA-binding domain-like"/>
    <property type="match status" value="1"/>
</dbReference>
<keyword evidence="2 6" id="KW-0689">Ribosomal protein</keyword>
<dbReference type="InterPro" id="IPR020568">
    <property type="entry name" value="Ribosomal_Su5_D2-typ_SF"/>
</dbReference>
<evidence type="ECO:0000256" key="8">
    <source>
        <dbReference type="SAM" id="MobiDB-lite"/>
    </source>
</evidence>
<dbReference type="InterPro" id="IPR005711">
    <property type="entry name" value="Ribosomal_uS5_euk/arc"/>
</dbReference>
<evidence type="ECO:0000256" key="3">
    <source>
        <dbReference type="ARBA" id="ARBA00023274"/>
    </source>
</evidence>
<dbReference type="Gene3D" id="3.30.160.20">
    <property type="match status" value="1"/>
</dbReference>
<dbReference type="FunFam" id="3.30.160.20:FF:000002">
    <property type="entry name" value="40S ribosomal protein S2"/>
    <property type="match status" value="1"/>
</dbReference>
<dbReference type="InterPro" id="IPR005324">
    <property type="entry name" value="Ribosomal_uS5_C"/>
</dbReference>
<dbReference type="Proteomes" id="UP000593560">
    <property type="component" value="Unassembled WGS sequence"/>
</dbReference>
<evidence type="ECO:0000256" key="4">
    <source>
        <dbReference type="ARBA" id="ARBA00035255"/>
    </source>
</evidence>
<dbReference type="PROSITE" id="PS00585">
    <property type="entry name" value="RIBOSOMAL_S5"/>
    <property type="match status" value="1"/>
</dbReference>
<dbReference type="AlphaFoldDB" id="A0A7J9GXM2"/>